<comment type="caution">
    <text evidence="2">The sequence shown here is derived from an EMBL/GenBank/DDBJ whole genome shotgun (WGS) entry which is preliminary data.</text>
</comment>
<feature type="signal peptide" evidence="1">
    <location>
        <begin position="1"/>
        <end position="18"/>
    </location>
</feature>
<organism evidence="2 3">
    <name type="scientific">Ceratocystis lukuohia</name>
    <dbReference type="NCBI Taxonomy" id="2019550"/>
    <lineage>
        <taxon>Eukaryota</taxon>
        <taxon>Fungi</taxon>
        <taxon>Dikarya</taxon>
        <taxon>Ascomycota</taxon>
        <taxon>Pezizomycotina</taxon>
        <taxon>Sordariomycetes</taxon>
        <taxon>Hypocreomycetidae</taxon>
        <taxon>Microascales</taxon>
        <taxon>Ceratocystidaceae</taxon>
        <taxon>Ceratocystis</taxon>
    </lineage>
</organism>
<evidence type="ECO:0000256" key="1">
    <source>
        <dbReference type="SAM" id="SignalP"/>
    </source>
</evidence>
<keyword evidence="3" id="KW-1185">Reference proteome</keyword>
<protein>
    <submittedName>
        <fullName evidence="2">Uncharacterized protein</fullName>
    </submittedName>
</protein>
<sequence length="113" mass="12084">MQSWTVTFLLALAGTAIALPAVDVASTNDNIAARELKNCAIVEGNCICMGSDGISSLSFNVSYMNPETEVLDEKSLSGFVSKCTSQEYSFHMATVHDESLGRMKIKAANVEGE</sequence>
<dbReference type="Proteomes" id="UP001610728">
    <property type="component" value="Unassembled WGS sequence"/>
</dbReference>
<accession>A0ABR4MBB8</accession>
<dbReference type="GeneID" id="98120120"/>
<dbReference type="EMBL" id="JABSNW010000007">
    <property type="protein sequence ID" value="KAL2885553.1"/>
    <property type="molecule type" value="Genomic_DNA"/>
</dbReference>
<dbReference type="RefSeq" id="XP_070856733.1">
    <property type="nucleotide sequence ID" value="XM_071005182.1"/>
</dbReference>
<feature type="chain" id="PRO_5046067752" evidence="1">
    <location>
        <begin position="19"/>
        <end position="113"/>
    </location>
</feature>
<gene>
    <name evidence="2" type="ORF">HOO65_070015</name>
</gene>
<evidence type="ECO:0000313" key="3">
    <source>
        <dbReference type="Proteomes" id="UP001610728"/>
    </source>
</evidence>
<name>A0ABR4MBB8_9PEZI</name>
<evidence type="ECO:0000313" key="2">
    <source>
        <dbReference type="EMBL" id="KAL2885553.1"/>
    </source>
</evidence>
<keyword evidence="1" id="KW-0732">Signal</keyword>
<proteinExistence type="predicted"/>
<reference evidence="2 3" key="1">
    <citation type="submission" date="2020-05" db="EMBL/GenBank/DDBJ databases">
        <title>Ceratocystis lukuohia genome.</title>
        <authorList>
            <person name="Harrington T.C."/>
            <person name="Kim K."/>
            <person name="Mayers C.G."/>
        </authorList>
    </citation>
    <scope>NUCLEOTIDE SEQUENCE [LARGE SCALE GENOMIC DNA]</scope>
    <source>
        <strain evidence="2 3">C4212</strain>
    </source>
</reference>